<evidence type="ECO:0000313" key="12">
    <source>
        <dbReference type="Proteomes" id="UP001044222"/>
    </source>
</evidence>
<evidence type="ECO:0000256" key="8">
    <source>
        <dbReference type="SAM" id="MobiDB-lite"/>
    </source>
</evidence>
<dbReference type="Gene3D" id="1.20.1070.10">
    <property type="entry name" value="Rhodopsin 7-helix transmembrane proteins"/>
    <property type="match status" value="1"/>
</dbReference>
<evidence type="ECO:0000256" key="1">
    <source>
        <dbReference type="ARBA" id="ARBA00004370"/>
    </source>
</evidence>
<dbReference type="GO" id="GO:0009897">
    <property type="term" value="C:external side of plasma membrane"/>
    <property type="evidence" value="ECO:0007669"/>
    <property type="project" value="TreeGrafter"/>
</dbReference>
<dbReference type="GO" id="GO:0019722">
    <property type="term" value="P:calcium-mediated signaling"/>
    <property type="evidence" value="ECO:0007669"/>
    <property type="project" value="TreeGrafter"/>
</dbReference>
<evidence type="ECO:0000313" key="11">
    <source>
        <dbReference type="EMBL" id="KAG5841642.1"/>
    </source>
</evidence>
<evidence type="ECO:0000256" key="2">
    <source>
        <dbReference type="ARBA" id="ARBA00022692"/>
    </source>
</evidence>
<proteinExistence type="predicted"/>
<keyword evidence="6" id="KW-0675">Receptor</keyword>
<feature type="non-terminal residue" evidence="11">
    <location>
        <position position="323"/>
    </location>
</feature>
<evidence type="ECO:0000256" key="6">
    <source>
        <dbReference type="ARBA" id="ARBA00023170"/>
    </source>
</evidence>
<comment type="subcellular location">
    <subcellularLocation>
        <location evidence="1">Membrane</location>
    </subcellularLocation>
</comment>
<name>A0A9D3M4S4_ANGAN</name>
<dbReference type="SUPFAM" id="SSF81321">
    <property type="entry name" value="Family A G protein-coupled receptor-like"/>
    <property type="match status" value="1"/>
</dbReference>
<sequence length="323" mass="34807">MASALTASPLSDGFQATTDYSYDYDYNDNGSLVILGEDEPQQFGGTFSGVLYTLIFILSLVGNSFLLWALLVREDLRKTTTLFLLQLAVSDLLLTLTLPFWAVYHLHHWVFGMPGCHLLVFLFFLGFYGYMAFLAAVTVDRYLAVVHAVRMLRLPSRLCVALSSASLWLVCVIASIPEAVHSETVETGRDAVPGGASAAAPGAAGIRRAGQPVLPPPLRPHPLLLRAHLGHRVQVQVGQAGAGRAADLLHGAGVLRLLGALQRGADPGRPAAPGLPRADGARGQREAGVCVLRVPHPGLLPLLPQPRPPRLRQWKVPQLPLRP</sequence>
<reference evidence="11" key="1">
    <citation type="submission" date="2021-01" db="EMBL/GenBank/DDBJ databases">
        <title>A chromosome-scale assembly of European eel, Anguilla anguilla.</title>
        <authorList>
            <person name="Henkel C."/>
            <person name="Jong-Raadsen S.A."/>
            <person name="Dufour S."/>
            <person name="Weltzien F.-A."/>
            <person name="Palstra A.P."/>
            <person name="Pelster B."/>
            <person name="Spaink H.P."/>
            <person name="Van Den Thillart G.E."/>
            <person name="Jansen H."/>
            <person name="Zahm M."/>
            <person name="Klopp C."/>
            <person name="Cedric C."/>
            <person name="Louis A."/>
            <person name="Berthelot C."/>
            <person name="Parey E."/>
            <person name="Roest Crollius H."/>
            <person name="Montfort J."/>
            <person name="Robinson-Rechavi M."/>
            <person name="Bucao C."/>
            <person name="Bouchez O."/>
            <person name="Gislard M."/>
            <person name="Lluch J."/>
            <person name="Milhes M."/>
            <person name="Lampietro C."/>
            <person name="Lopez Roques C."/>
            <person name="Donnadieu C."/>
            <person name="Braasch I."/>
            <person name="Desvignes T."/>
            <person name="Postlethwait J."/>
            <person name="Bobe J."/>
            <person name="Guiguen Y."/>
            <person name="Dirks R."/>
        </authorList>
    </citation>
    <scope>NUCLEOTIDE SEQUENCE</scope>
    <source>
        <strain evidence="11">Tag_6206</strain>
        <tissue evidence="11">Liver</tissue>
    </source>
</reference>
<gene>
    <name evidence="11" type="ORF">ANANG_G00168790</name>
</gene>
<keyword evidence="3 9" id="KW-1133">Transmembrane helix</keyword>
<dbReference type="Pfam" id="PF00001">
    <property type="entry name" value="7tm_1"/>
    <property type="match status" value="1"/>
</dbReference>
<dbReference type="PANTHER" id="PTHR10489">
    <property type="entry name" value="CELL ADHESION MOLECULE"/>
    <property type="match status" value="1"/>
</dbReference>
<dbReference type="GO" id="GO:0019957">
    <property type="term" value="F:C-C chemokine binding"/>
    <property type="evidence" value="ECO:0007669"/>
    <property type="project" value="TreeGrafter"/>
</dbReference>
<evidence type="ECO:0000256" key="3">
    <source>
        <dbReference type="ARBA" id="ARBA00022989"/>
    </source>
</evidence>
<evidence type="ECO:0000256" key="9">
    <source>
        <dbReference type="SAM" id="Phobius"/>
    </source>
</evidence>
<dbReference type="InterPro" id="IPR050119">
    <property type="entry name" value="CCR1-9-like"/>
</dbReference>
<dbReference type="AlphaFoldDB" id="A0A9D3M4S4"/>
<dbReference type="PANTHER" id="PTHR10489:SF922">
    <property type="entry name" value="C-C CHEMOKINE RECEPTOR FAMILY-LIKE-RELATED"/>
    <property type="match status" value="1"/>
</dbReference>
<accession>A0A9D3M4S4</accession>
<dbReference type="Proteomes" id="UP001044222">
    <property type="component" value="Chromosome 9"/>
</dbReference>
<feature type="transmembrane region" description="Helical" evidence="9">
    <location>
        <begin position="83"/>
        <end position="106"/>
    </location>
</feature>
<dbReference type="InterPro" id="IPR017452">
    <property type="entry name" value="GPCR_Rhodpsn_7TM"/>
</dbReference>
<feature type="transmembrane region" description="Helical" evidence="9">
    <location>
        <begin position="158"/>
        <end position="176"/>
    </location>
</feature>
<dbReference type="InterPro" id="IPR000276">
    <property type="entry name" value="GPCR_Rhodpsn"/>
</dbReference>
<keyword evidence="4" id="KW-0297">G-protein coupled receptor</keyword>
<dbReference type="GO" id="GO:0006955">
    <property type="term" value="P:immune response"/>
    <property type="evidence" value="ECO:0007669"/>
    <property type="project" value="TreeGrafter"/>
</dbReference>
<keyword evidence="12" id="KW-1185">Reference proteome</keyword>
<keyword evidence="2 9" id="KW-0812">Transmembrane</keyword>
<evidence type="ECO:0000256" key="4">
    <source>
        <dbReference type="ARBA" id="ARBA00023040"/>
    </source>
</evidence>
<dbReference type="EMBL" id="JAFIRN010000009">
    <property type="protein sequence ID" value="KAG5841642.1"/>
    <property type="molecule type" value="Genomic_DNA"/>
</dbReference>
<feature type="transmembrane region" description="Helical" evidence="9">
    <location>
        <begin position="50"/>
        <end position="71"/>
    </location>
</feature>
<dbReference type="PRINTS" id="PR00237">
    <property type="entry name" value="GPCRRHODOPSN"/>
</dbReference>
<feature type="domain" description="G-protein coupled receptors family 1 profile" evidence="10">
    <location>
        <begin position="62"/>
        <end position="177"/>
    </location>
</feature>
<evidence type="ECO:0000256" key="5">
    <source>
        <dbReference type="ARBA" id="ARBA00023136"/>
    </source>
</evidence>
<keyword evidence="7" id="KW-0807">Transducer</keyword>
<comment type="caution">
    <text evidence="11">The sequence shown here is derived from an EMBL/GenBank/DDBJ whole genome shotgun (WGS) entry which is preliminary data.</text>
</comment>
<dbReference type="GO" id="GO:0007204">
    <property type="term" value="P:positive regulation of cytosolic calcium ion concentration"/>
    <property type="evidence" value="ECO:0007669"/>
    <property type="project" value="TreeGrafter"/>
</dbReference>
<evidence type="ECO:0000256" key="7">
    <source>
        <dbReference type="ARBA" id="ARBA00023224"/>
    </source>
</evidence>
<feature type="transmembrane region" description="Helical" evidence="9">
    <location>
        <begin position="118"/>
        <end position="137"/>
    </location>
</feature>
<dbReference type="GO" id="GO:0060326">
    <property type="term" value="P:cell chemotaxis"/>
    <property type="evidence" value="ECO:0007669"/>
    <property type="project" value="TreeGrafter"/>
</dbReference>
<evidence type="ECO:0000259" key="10">
    <source>
        <dbReference type="PROSITE" id="PS50262"/>
    </source>
</evidence>
<organism evidence="11 12">
    <name type="scientific">Anguilla anguilla</name>
    <name type="common">European freshwater eel</name>
    <name type="synonym">Muraena anguilla</name>
    <dbReference type="NCBI Taxonomy" id="7936"/>
    <lineage>
        <taxon>Eukaryota</taxon>
        <taxon>Metazoa</taxon>
        <taxon>Chordata</taxon>
        <taxon>Craniata</taxon>
        <taxon>Vertebrata</taxon>
        <taxon>Euteleostomi</taxon>
        <taxon>Actinopterygii</taxon>
        <taxon>Neopterygii</taxon>
        <taxon>Teleostei</taxon>
        <taxon>Anguilliformes</taxon>
        <taxon>Anguillidae</taxon>
        <taxon>Anguilla</taxon>
    </lineage>
</organism>
<feature type="region of interest" description="Disordered" evidence="8">
    <location>
        <begin position="303"/>
        <end position="323"/>
    </location>
</feature>
<protein>
    <recommendedName>
        <fullName evidence="10">G-protein coupled receptors family 1 profile domain-containing protein</fullName>
    </recommendedName>
</protein>
<dbReference type="GO" id="GO:0016493">
    <property type="term" value="F:C-C chemokine receptor activity"/>
    <property type="evidence" value="ECO:0007669"/>
    <property type="project" value="TreeGrafter"/>
</dbReference>
<dbReference type="PROSITE" id="PS50262">
    <property type="entry name" value="G_PROTEIN_RECEP_F1_2"/>
    <property type="match status" value="1"/>
</dbReference>
<keyword evidence="5 9" id="KW-0472">Membrane</keyword>